<dbReference type="Gene3D" id="2.20.200.10">
    <property type="entry name" value="Outer membrane efflux proteins (OEP)"/>
    <property type="match status" value="1"/>
</dbReference>
<evidence type="ECO:0000256" key="1">
    <source>
        <dbReference type="ARBA" id="ARBA00007613"/>
    </source>
</evidence>
<organism evidence="4 5">
    <name type="scientific">Brachymonas denitrificans DSM 15123</name>
    <dbReference type="NCBI Taxonomy" id="1121117"/>
    <lineage>
        <taxon>Bacteria</taxon>
        <taxon>Pseudomonadati</taxon>
        <taxon>Pseudomonadota</taxon>
        <taxon>Betaproteobacteria</taxon>
        <taxon>Burkholderiales</taxon>
        <taxon>Comamonadaceae</taxon>
        <taxon>Brachymonas</taxon>
    </lineage>
</organism>
<feature type="region of interest" description="Disordered" evidence="3">
    <location>
        <begin position="499"/>
        <end position="520"/>
    </location>
</feature>
<evidence type="ECO:0000313" key="5">
    <source>
        <dbReference type="Proteomes" id="UP000199531"/>
    </source>
</evidence>
<dbReference type="InterPro" id="IPR003423">
    <property type="entry name" value="OMP_efflux"/>
</dbReference>
<dbReference type="GO" id="GO:0015562">
    <property type="term" value="F:efflux transmembrane transporter activity"/>
    <property type="evidence" value="ECO:0007669"/>
    <property type="project" value="InterPro"/>
</dbReference>
<feature type="chain" id="PRO_5011330809" evidence="2">
    <location>
        <begin position="32"/>
        <end position="520"/>
    </location>
</feature>
<dbReference type="Proteomes" id="UP000199531">
    <property type="component" value="Unassembled WGS sequence"/>
</dbReference>
<keyword evidence="2" id="KW-0732">Signal</keyword>
<dbReference type="SUPFAM" id="SSF56954">
    <property type="entry name" value="Outer membrane efflux proteins (OEP)"/>
    <property type="match status" value="1"/>
</dbReference>
<keyword evidence="2" id="KW-0472">Membrane</keyword>
<dbReference type="GO" id="GO:0005886">
    <property type="term" value="C:plasma membrane"/>
    <property type="evidence" value="ECO:0007669"/>
    <property type="project" value="UniProtKB-SubCell"/>
</dbReference>
<dbReference type="Pfam" id="PF02321">
    <property type="entry name" value="OEP"/>
    <property type="match status" value="2"/>
</dbReference>
<dbReference type="Gene3D" id="1.20.1600.10">
    <property type="entry name" value="Outer membrane efflux proteins (OEP)"/>
    <property type="match status" value="1"/>
</dbReference>
<keyword evidence="2" id="KW-0812">Transmembrane</keyword>
<protein>
    <submittedName>
        <fullName evidence="4">Outer membrane protein, multidrug efflux system</fullName>
    </submittedName>
</protein>
<dbReference type="RefSeq" id="WP_091815819.1">
    <property type="nucleotide sequence ID" value="NZ_FOCW01000002.1"/>
</dbReference>
<keyword evidence="2" id="KW-1134">Transmembrane beta strand</keyword>
<comment type="subcellular location">
    <subcellularLocation>
        <location evidence="2">Cell membrane</location>
        <topology evidence="2">Lipid-anchor</topology>
    </subcellularLocation>
</comment>
<reference evidence="4 5" key="1">
    <citation type="submission" date="2016-10" db="EMBL/GenBank/DDBJ databases">
        <authorList>
            <person name="de Groot N.N."/>
        </authorList>
    </citation>
    <scope>NUCLEOTIDE SEQUENCE [LARGE SCALE GENOMIC DNA]</scope>
    <source>
        <strain evidence="4 5">DSM 15123</strain>
    </source>
</reference>
<proteinExistence type="inferred from homology"/>
<evidence type="ECO:0000256" key="2">
    <source>
        <dbReference type="RuleBase" id="RU362097"/>
    </source>
</evidence>
<dbReference type="PANTHER" id="PTHR30203:SF33">
    <property type="entry name" value="BLR4455 PROTEIN"/>
    <property type="match status" value="1"/>
</dbReference>
<feature type="signal peptide" evidence="2">
    <location>
        <begin position="1"/>
        <end position="31"/>
    </location>
</feature>
<keyword evidence="5" id="KW-1185">Reference proteome</keyword>
<dbReference type="AlphaFoldDB" id="A0A1H8GZ23"/>
<evidence type="ECO:0000313" key="4">
    <source>
        <dbReference type="EMBL" id="SEN49381.1"/>
    </source>
</evidence>
<dbReference type="NCBIfam" id="TIGR01845">
    <property type="entry name" value="outer_NodT"/>
    <property type="match status" value="1"/>
</dbReference>
<dbReference type="STRING" id="1121117.SAMN02745977_01385"/>
<dbReference type="InterPro" id="IPR010131">
    <property type="entry name" value="MdtP/NodT-like"/>
</dbReference>
<dbReference type="OrthoDB" id="9770517at2"/>
<accession>A0A1H8GZ23</accession>
<gene>
    <name evidence="4" type="ORF">SAMN02745977_01385</name>
</gene>
<name>A0A1H8GZ23_9BURK</name>
<dbReference type="PANTHER" id="PTHR30203">
    <property type="entry name" value="OUTER MEMBRANE CATION EFFLUX PROTEIN"/>
    <property type="match status" value="1"/>
</dbReference>
<sequence>MNLPLRSCPPPNRLLLAVLASLALVGGIAGCAAPAQPEQALTPLPDRYPELPGAGLSAAAALPTLDWTELIADPDLQRLQQAALAYNSDLRVAAMRVEEARAAAGLQRATTLPMIGLSAQGVRARTELPLDQIDLSNAGLPPPLAVPLENALHQAERERILSTYSAGVIMPSYEIDFWGKVRAMDQAARDRYLASAEAQQSFRTALLALVTDSWLQGLELQERLQLARQTLANSEESHRIMRRRKEVGLISDMELRQTETLVASTRSDLATLERQVAANRALLTQLTHVSEVPRARTTRPLSRIEDRNLPAGLPSELLTRRPDIRAAELQLQAARGNVTAARKAFLPSITLTAGGGIASNALESLFSHNYGTWLFMPRISLPIFDGGRRQANLDLAEARKHQAVAQYESVIRNAFREVSELLAARHWLAVQERDVRQLLAAQADRAFLARRRYERGYSSYFEVLDAERSRFATEQSLVQLRRARLSSLVGLYKALGGAETQPLARPSSPSSPATQEGTPS</sequence>
<keyword evidence="2" id="KW-0449">Lipoprotein</keyword>
<comment type="similarity">
    <text evidence="1 2">Belongs to the outer membrane factor (OMF) (TC 1.B.17) family.</text>
</comment>
<dbReference type="EMBL" id="FOCW01000002">
    <property type="protein sequence ID" value="SEN49381.1"/>
    <property type="molecule type" value="Genomic_DNA"/>
</dbReference>
<evidence type="ECO:0000256" key="3">
    <source>
        <dbReference type="SAM" id="MobiDB-lite"/>
    </source>
</evidence>
<dbReference type="PROSITE" id="PS51257">
    <property type="entry name" value="PROKAR_LIPOPROTEIN"/>
    <property type="match status" value="1"/>
</dbReference>
<keyword evidence="2" id="KW-0564">Palmitate</keyword>